<keyword evidence="3" id="KW-1185">Reference proteome</keyword>
<evidence type="ECO:0000313" key="3">
    <source>
        <dbReference type="Proteomes" id="UP000827092"/>
    </source>
</evidence>
<comment type="caution">
    <text evidence="2">The sequence shown here is derived from an EMBL/GenBank/DDBJ whole genome shotgun (WGS) entry which is preliminary data.</text>
</comment>
<dbReference type="Proteomes" id="UP000827092">
    <property type="component" value="Unassembled WGS sequence"/>
</dbReference>
<feature type="region of interest" description="Disordered" evidence="1">
    <location>
        <begin position="68"/>
        <end position="103"/>
    </location>
</feature>
<gene>
    <name evidence="2" type="ORF">JTE90_016168</name>
</gene>
<reference evidence="2 3" key="1">
    <citation type="journal article" date="2022" name="Nat. Ecol. Evol.">
        <title>A masculinizing supergene underlies an exaggerated male reproductive morph in a spider.</title>
        <authorList>
            <person name="Hendrickx F."/>
            <person name="De Corte Z."/>
            <person name="Sonet G."/>
            <person name="Van Belleghem S.M."/>
            <person name="Kostlbacher S."/>
            <person name="Vangestel C."/>
        </authorList>
    </citation>
    <scope>NUCLEOTIDE SEQUENCE [LARGE SCALE GENOMIC DNA]</scope>
    <source>
        <strain evidence="2">W744_W776</strain>
    </source>
</reference>
<name>A0AAV6UU73_9ARAC</name>
<evidence type="ECO:0000256" key="1">
    <source>
        <dbReference type="SAM" id="MobiDB-lite"/>
    </source>
</evidence>
<accession>A0AAV6UU73</accession>
<sequence length="146" mass="16493">MEEWNSEEKRLSPCVFSFVGVLFSTAQESRMICMELGLRCFEEPQFPVLGSSPGYPSTPVECPRYPSTPVERPGYPNTPVERSGYPSIPAEYPGYPSTPDVAPRVPSIREYQYQYRWSTQGTQVLRLGVQGSQYSGCAYRVPQYSD</sequence>
<dbReference type="AlphaFoldDB" id="A0AAV6UU73"/>
<dbReference type="EMBL" id="JAFNEN010000280">
    <property type="protein sequence ID" value="KAG8187070.1"/>
    <property type="molecule type" value="Genomic_DNA"/>
</dbReference>
<proteinExistence type="predicted"/>
<organism evidence="2 3">
    <name type="scientific">Oedothorax gibbosus</name>
    <dbReference type="NCBI Taxonomy" id="931172"/>
    <lineage>
        <taxon>Eukaryota</taxon>
        <taxon>Metazoa</taxon>
        <taxon>Ecdysozoa</taxon>
        <taxon>Arthropoda</taxon>
        <taxon>Chelicerata</taxon>
        <taxon>Arachnida</taxon>
        <taxon>Araneae</taxon>
        <taxon>Araneomorphae</taxon>
        <taxon>Entelegynae</taxon>
        <taxon>Araneoidea</taxon>
        <taxon>Linyphiidae</taxon>
        <taxon>Erigoninae</taxon>
        <taxon>Oedothorax</taxon>
    </lineage>
</organism>
<protein>
    <submittedName>
        <fullName evidence="2">Uncharacterized protein</fullName>
    </submittedName>
</protein>
<evidence type="ECO:0000313" key="2">
    <source>
        <dbReference type="EMBL" id="KAG8187070.1"/>
    </source>
</evidence>